<sequence length="483" mass="54608">MNTEESHKSQKPHAIMISFHLQGHIIPFVNLAIKLASKGFSITFAHLDYIHHQITKSHNTTAENIDIFAQARKSGLEIHYTTLSDGFPVEFNRSANFDEHLDSFLYQFPDKVDELVGKIVNSHPGNYFLIADTFCVWHEKIAKKYNLVNVSFWTEPALVFSLYYHLELLRENGDVPVNRRQVNVDYVPGIKSINTKDFMSYFQDSELHLIHKVIFRAFDLVKEADFILCNTVQELESETISALQQKQPFYAIGPLFEPHFANNSVARSLLPESNCADWLNSKPDGSVLYVSFGSLAKTDKNVIIEIAGGLLLSEVNFIWVLRPGIVESVNELLPDGFLDSVKDRGLIVPWCSQIQILTNQAIGGFLTHCGWNSVLESIWCGVPMICYPLFTDQITNRKLVVDDWRVGMNLCDGESITKEEVAEKIGSLMSGERADELRQEIGKVRKTLEIALAKDGSSDKNFDCFVQDVTAEILRCEKNVALN</sequence>
<evidence type="ECO:0000256" key="4">
    <source>
        <dbReference type="RuleBase" id="RU003718"/>
    </source>
</evidence>
<gene>
    <name evidence="6" type="ORF">BUALT_Bualt09G0078800</name>
</gene>
<dbReference type="SUPFAM" id="SSF53756">
    <property type="entry name" value="UDP-Glycosyltransferase/glycogen phosphorylase"/>
    <property type="match status" value="1"/>
</dbReference>
<dbReference type="CDD" id="cd03784">
    <property type="entry name" value="GT1_Gtf-like"/>
    <property type="match status" value="1"/>
</dbReference>
<dbReference type="Gene3D" id="3.40.50.2000">
    <property type="entry name" value="Glycogen Phosphorylase B"/>
    <property type="match status" value="2"/>
</dbReference>
<proteinExistence type="inferred from homology"/>
<dbReference type="EMBL" id="WHWC01000009">
    <property type="protein sequence ID" value="KAG8376584.1"/>
    <property type="molecule type" value="Genomic_DNA"/>
</dbReference>
<dbReference type="InterPro" id="IPR002213">
    <property type="entry name" value="UDP_glucos_trans"/>
</dbReference>
<evidence type="ECO:0000313" key="7">
    <source>
        <dbReference type="Proteomes" id="UP000826271"/>
    </source>
</evidence>
<dbReference type="EC" id="2.4.1.-" evidence="5"/>
<organism evidence="6 7">
    <name type="scientific">Buddleja alternifolia</name>
    <dbReference type="NCBI Taxonomy" id="168488"/>
    <lineage>
        <taxon>Eukaryota</taxon>
        <taxon>Viridiplantae</taxon>
        <taxon>Streptophyta</taxon>
        <taxon>Embryophyta</taxon>
        <taxon>Tracheophyta</taxon>
        <taxon>Spermatophyta</taxon>
        <taxon>Magnoliopsida</taxon>
        <taxon>eudicotyledons</taxon>
        <taxon>Gunneridae</taxon>
        <taxon>Pentapetalae</taxon>
        <taxon>asterids</taxon>
        <taxon>lamiids</taxon>
        <taxon>Lamiales</taxon>
        <taxon>Scrophulariaceae</taxon>
        <taxon>Buddlejeae</taxon>
        <taxon>Buddleja</taxon>
    </lineage>
</organism>
<evidence type="ECO:0000256" key="1">
    <source>
        <dbReference type="ARBA" id="ARBA00009995"/>
    </source>
</evidence>
<dbReference type="FunFam" id="3.40.50.2000:FF:000078">
    <property type="entry name" value="Glycosyltransferase"/>
    <property type="match status" value="1"/>
</dbReference>
<dbReference type="GO" id="GO:0080044">
    <property type="term" value="F:quercetin 7-O-glucosyltransferase activity"/>
    <property type="evidence" value="ECO:0007669"/>
    <property type="project" value="TreeGrafter"/>
</dbReference>
<evidence type="ECO:0000256" key="2">
    <source>
        <dbReference type="ARBA" id="ARBA00022676"/>
    </source>
</evidence>
<keyword evidence="7" id="KW-1185">Reference proteome</keyword>
<evidence type="ECO:0000313" key="6">
    <source>
        <dbReference type="EMBL" id="KAG8376584.1"/>
    </source>
</evidence>
<keyword evidence="3 4" id="KW-0808">Transferase</keyword>
<evidence type="ECO:0000256" key="5">
    <source>
        <dbReference type="RuleBase" id="RU362057"/>
    </source>
</evidence>
<reference evidence="6" key="1">
    <citation type="submission" date="2019-10" db="EMBL/GenBank/DDBJ databases">
        <authorList>
            <person name="Zhang R."/>
            <person name="Pan Y."/>
            <person name="Wang J."/>
            <person name="Ma R."/>
            <person name="Yu S."/>
        </authorList>
    </citation>
    <scope>NUCLEOTIDE SEQUENCE</scope>
    <source>
        <strain evidence="6">LA-IB0</strain>
        <tissue evidence="6">Leaf</tissue>
    </source>
</reference>
<keyword evidence="2 4" id="KW-0328">Glycosyltransferase</keyword>
<comment type="caution">
    <text evidence="6">The sequence shown here is derived from an EMBL/GenBank/DDBJ whole genome shotgun (WGS) entry which is preliminary data.</text>
</comment>
<protein>
    <recommendedName>
        <fullName evidence="5">Glycosyltransferase</fullName>
        <ecNumber evidence="5">2.4.1.-</ecNumber>
    </recommendedName>
</protein>
<dbReference type="PANTHER" id="PTHR11926:SF774">
    <property type="entry name" value="UDP-GLYCOSYLTRANSFERASE 85A1-RELATED"/>
    <property type="match status" value="1"/>
</dbReference>
<dbReference type="Pfam" id="PF00201">
    <property type="entry name" value="UDPGT"/>
    <property type="match status" value="1"/>
</dbReference>
<dbReference type="AlphaFoldDB" id="A0AAV6X2H9"/>
<dbReference type="GO" id="GO:0080043">
    <property type="term" value="F:quercetin 3-O-glucosyltransferase activity"/>
    <property type="evidence" value="ECO:0007669"/>
    <property type="project" value="TreeGrafter"/>
</dbReference>
<accession>A0AAV6X2H9</accession>
<dbReference type="PANTHER" id="PTHR11926">
    <property type="entry name" value="GLUCOSYL/GLUCURONOSYL TRANSFERASES"/>
    <property type="match status" value="1"/>
</dbReference>
<dbReference type="PROSITE" id="PS00375">
    <property type="entry name" value="UDPGT"/>
    <property type="match status" value="1"/>
</dbReference>
<dbReference type="Proteomes" id="UP000826271">
    <property type="component" value="Unassembled WGS sequence"/>
</dbReference>
<dbReference type="InterPro" id="IPR035595">
    <property type="entry name" value="UDP_glycos_trans_CS"/>
</dbReference>
<name>A0AAV6X2H9_9LAMI</name>
<evidence type="ECO:0000256" key="3">
    <source>
        <dbReference type="ARBA" id="ARBA00022679"/>
    </source>
</evidence>
<comment type="similarity">
    <text evidence="1 4">Belongs to the UDP-glycosyltransferase family.</text>
</comment>